<dbReference type="EMBL" id="JAAIJQ010000088">
    <property type="protein sequence ID" value="NEV64405.1"/>
    <property type="molecule type" value="Genomic_DNA"/>
</dbReference>
<accession>A0A6M0K7P6</accession>
<dbReference type="SUPFAM" id="SSF47090">
    <property type="entry name" value="PGBD-like"/>
    <property type="match status" value="1"/>
</dbReference>
<gene>
    <name evidence="3" type="ORF">G3446_21405</name>
</gene>
<evidence type="ECO:0000313" key="4">
    <source>
        <dbReference type="Proteomes" id="UP000483379"/>
    </source>
</evidence>
<keyword evidence="4" id="KW-1185">Reference proteome</keyword>
<dbReference type="Gene3D" id="1.10.101.10">
    <property type="entry name" value="PGBD-like superfamily/PGBD"/>
    <property type="match status" value="1"/>
</dbReference>
<reference evidence="3 4" key="1">
    <citation type="submission" date="2020-02" db="EMBL/GenBank/DDBJ databases">
        <title>Genome sequences of Thiorhodococcus mannitoliphagus and Thiorhodococcus minor, purple sulfur photosynthetic bacteria in the gammaproteobacterial family, Chromatiaceae.</title>
        <authorList>
            <person name="Aviles F.A."/>
            <person name="Meyer T.E."/>
            <person name="Kyndt J.A."/>
        </authorList>
    </citation>
    <scope>NUCLEOTIDE SEQUENCE [LARGE SCALE GENOMIC DNA]</scope>
    <source>
        <strain evidence="3 4">DSM 11518</strain>
    </source>
</reference>
<feature type="region of interest" description="Disordered" evidence="1">
    <location>
        <begin position="594"/>
        <end position="622"/>
    </location>
</feature>
<feature type="domain" description="Peptidoglycan binding-like" evidence="2">
    <location>
        <begin position="533"/>
        <end position="586"/>
    </location>
</feature>
<evidence type="ECO:0000259" key="2">
    <source>
        <dbReference type="Pfam" id="PF01471"/>
    </source>
</evidence>
<evidence type="ECO:0000256" key="1">
    <source>
        <dbReference type="SAM" id="MobiDB-lite"/>
    </source>
</evidence>
<dbReference type="Gene3D" id="3.30.1330.60">
    <property type="entry name" value="OmpA-like domain"/>
    <property type="match status" value="1"/>
</dbReference>
<comment type="caution">
    <text evidence="3">The sequence shown here is derived from an EMBL/GenBank/DDBJ whole genome shotgun (WGS) entry which is preliminary data.</text>
</comment>
<dbReference type="Proteomes" id="UP000483379">
    <property type="component" value="Unassembled WGS sequence"/>
</dbReference>
<sequence length="977" mass="101320">MFEVRDSRLVFENSNGGELEAEIEGLTMTDFRGWEPENPGKFDLKALVNGIRLNWSGEATPFADRVSVSIDALTEQADVPKLARFFGPTGLKRHGGTYSARLSYQGALADSGEWELQVQGTVEIDGVDYAREGVFSFATEAARIELDLDLASTQPGDLAIRGSVNADLGATSGSMADRTELATIARLAARDIDLTRARDGALRIAGRPEIDLEALSFSGPIDLSLDLLLELLVELQSLSTTQALSIADTGLGDLGGKAIRLPASDLSVGRIRLDSDAFVLQSQDGKAGLEATLRLELDAIEVATERGGARVEQWRGGVERFSVTTGNRVLHLVTNGDGALESGSLKGPDGAMSVRTLGVQVNGLELEISPGGLSLQLAASGEGSGYRAIADAAKARPELAIELGSVRTALTQASVTIADGALSWQAAGDAAAAAIIGQFSGGEAGSLEVARAEIDAAQARSPLQLGAETLTLGGLDLFVTRSLLMALMQGGSEAGDAGVTAPVADLAAPGAIPVEPKGARPPASGDSPEPTLDVRRIQGILAELGYDPGPIDGLMGRRTAAAVRQFQTAEGLSVDGRLSADLVSALERRATPLAQVESGVESGAKPDRRPEPSLQTTAGPQAPAQWHLGRLSLTSDAAIRFRDDLVSPNVVIDTRFSRFEAQGLDSRAPGQRALLDVAAEINERSQLALSGWIAGLPLPTDLDLKAEAANLQLTTYSPYATAVAGVHLNGGQLDAATEIKAAAGNLQGELRLDIDQIALQPADQSDAQGAGATGGVPLQTAVDLLADTDGRIALTLPVTGTVASPDIDIGPAVNKAIGGVLQAVFPPSLVASIMIDLTEGGAPTLDAIAFAPGSALMTAADRRVADDIARLAKQHPRLSLKVCGRATAKDVAAIAAQHQALSGKAVGRQTSPAQADSAPIPIAAADQRALQALAVARARSLTRYLIERGGIDADRISECRSTVDPNDQGNPRAEVLF</sequence>
<proteinExistence type="predicted"/>
<organism evidence="3 4">
    <name type="scientific">Thiorhodococcus minor</name>
    <dbReference type="NCBI Taxonomy" id="57489"/>
    <lineage>
        <taxon>Bacteria</taxon>
        <taxon>Pseudomonadati</taxon>
        <taxon>Pseudomonadota</taxon>
        <taxon>Gammaproteobacteria</taxon>
        <taxon>Chromatiales</taxon>
        <taxon>Chromatiaceae</taxon>
        <taxon>Thiorhodococcus</taxon>
    </lineage>
</organism>
<dbReference type="InterPro" id="IPR036737">
    <property type="entry name" value="OmpA-like_sf"/>
</dbReference>
<dbReference type="InterPro" id="IPR002477">
    <property type="entry name" value="Peptidoglycan-bd-like"/>
</dbReference>
<protein>
    <submittedName>
        <fullName evidence="3">DUF748 domain-containing protein</fullName>
    </submittedName>
</protein>
<dbReference type="InterPro" id="IPR036365">
    <property type="entry name" value="PGBD-like_sf"/>
</dbReference>
<evidence type="ECO:0000313" key="3">
    <source>
        <dbReference type="EMBL" id="NEV64405.1"/>
    </source>
</evidence>
<feature type="region of interest" description="Disordered" evidence="1">
    <location>
        <begin position="511"/>
        <end position="530"/>
    </location>
</feature>
<dbReference type="Pfam" id="PF01471">
    <property type="entry name" value="PG_binding_1"/>
    <property type="match status" value="1"/>
</dbReference>
<dbReference type="InterPro" id="IPR008023">
    <property type="entry name" value="DUF748"/>
</dbReference>
<dbReference type="AlphaFoldDB" id="A0A6M0K7P6"/>
<dbReference type="Pfam" id="PF05359">
    <property type="entry name" value="DUF748"/>
    <property type="match status" value="1"/>
</dbReference>
<dbReference type="InterPro" id="IPR036366">
    <property type="entry name" value="PGBDSf"/>
</dbReference>
<name>A0A6M0K7P6_9GAMM</name>